<proteinExistence type="predicted"/>
<dbReference type="Gene3D" id="3.60.40.10">
    <property type="entry name" value="PPM-type phosphatase domain"/>
    <property type="match status" value="1"/>
</dbReference>
<dbReference type="PANTHER" id="PTHR43156">
    <property type="entry name" value="STAGE II SPORULATION PROTEIN E-RELATED"/>
    <property type="match status" value="1"/>
</dbReference>
<dbReference type="Gene3D" id="3.30.450.20">
    <property type="entry name" value="PAS domain"/>
    <property type="match status" value="2"/>
</dbReference>
<evidence type="ECO:0000259" key="2">
    <source>
        <dbReference type="PROSITE" id="PS50885"/>
    </source>
</evidence>
<dbReference type="InterPro" id="IPR003660">
    <property type="entry name" value="HAMP_dom"/>
</dbReference>
<name>A0A6V8LUV8_9BACT</name>
<dbReference type="GO" id="GO:0007165">
    <property type="term" value="P:signal transduction"/>
    <property type="evidence" value="ECO:0007669"/>
    <property type="project" value="InterPro"/>
</dbReference>
<accession>A0A6V8LUV8</accession>
<organism evidence="3 4">
    <name type="scientific">Fundidesulfovibrio magnetotacticus</name>
    <dbReference type="NCBI Taxonomy" id="2730080"/>
    <lineage>
        <taxon>Bacteria</taxon>
        <taxon>Pseudomonadati</taxon>
        <taxon>Thermodesulfobacteriota</taxon>
        <taxon>Desulfovibrionia</taxon>
        <taxon>Desulfovibrionales</taxon>
        <taxon>Desulfovibrionaceae</taxon>
        <taxon>Fundidesulfovibrio</taxon>
    </lineage>
</organism>
<gene>
    <name evidence="3" type="primary">rsbU_1</name>
    <name evidence="3" type="ORF">NNJEOMEG_01280</name>
</gene>
<dbReference type="EC" id="3.1.3.3" evidence="3"/>
<dbReference type="Proteomes" id="UP000494245">
    <property type="component" value="Unassembled WGS sequence"/>
</dbReference>
<dbReference type="SMART" id="SM00304">
    <property type="entry name" value="HAMP"/>
    <property type="match status" value="1"/>
</dbReference>
<dbReference type="Pfam" id="PF00672">
    <property type="entry name" value="HAMP"/>
    <property type="match status" value="1"/>
</dbReference>
<dbReference type="PROSITE" id="PS50885">
    <property type="entry name" value="HAMP"/>
    <property type="match status" value="1"/>
</dbReference>
<dbReference type="RefSeq" id="WP_173082472.1">
    <property type="nucleotide sequence ID" value="NZ_BLTE01000004.1"/>
</dbReference>
<evidence type="ECO:0000313" key="3">
    <source>
        <dbReference type="EMBL" id="GFK93447.1"/>
    </source>
</evidence>
<reference evidence="3 4" key="2">
    <citation type="submission" date="2020-05" db="EMBL/GenBank/DDBJ databases">
        <title>Draft genome sequence of Desulfovibrio sp. strainFSS-1.</title>
        <authorList>
            <person name="Shimoshige H."/>
            <person name="Kobayashi H."/>
            <person name="Maekawa T."/>
        </authorList>
    </citation>
    <scope>NUCLEOTIDE SEQUENCE [LARGE SCALE GENOMIC DNA]</scope>
    <source>
        <strain evidence="3 4">SIID29052-01</strain>
    </source>
</reference>
<keyword evidence="4" id="KW-1185">Reference proteome</keyword>
<reference evidence="3 4" key="1">
    <citation type="submission" date="2020-04" db="EMBL/GenBank/DDBJ databases">
        <authorList>
            <consortium name="Desulfovibrio sp. FSS-1 genome sequencing consortium"/>
            <person name="Shimoshige H."/>
            <person name="Kobayashi H."/>
            <person name="Maekawa T."/>
        </authorList>
    </citation>
    <scope>NUCLEOTIDE SEQUENCE [LARGE SCALE GENOMIC DNA]</scope>
    <source>
        <strain evidence="3 4">SIID29052-01</strain>
    </source>
</reference>
<dbReference type="AlphaFoldDB" id="A0A6V8LUV8"/>
<dbReference type="CDD" id="cd18773">
    <property type="entry name" value="PDC1_HK_sensor"/>
    <property type="match status" value="1"/>
</dbReference>
<dbReference type="PANTHER" id="PTHR43156:SF2">
    <property type="entry name" value="STAGE II SPORULATION PROTEIN E"/>
    <property type="match status" value="1"/>
</dbReference>
<dbReference type="SUPFAM" id="SSF81606">
    <property type="entry name" value="PP2C-like"/>
    <property type="match status" value="1"/>
</dbReference>
<dbReference type="InterPro" id="IPR001932">
    <property type="entry name" value="PPM-type_phosphatase-like_dom"/>
</dbReference>
<dbReference type="Pfam" id="PF07228">
    <property type="entry name" value="SpoIIE"/>
    <property type="match status" value="1"/>
</dbReference>
<dbReference type="InterPro" id="IPR036457">
    <property type="entry name" value="PPM-type-like_dom_sf"/>
</dbReference>
<protein>
    <submittedName>
        <fullName evidence="3">Phosphoserine phosphatase RsbU</fullName>
        <ecNumber evidence="3">3.1.3.3</ecNumber>
    </submittedName>
</protein>
<evidence type="ECO:0000313" key="4">
    <source>
        <dbReference type="Proteomes" id="UP000494245"/>
    </source>
</evidence>
<dbReference type="CDD" id="cd06225">
    <property type="entry name" value="HAMP"/>
    <property type="match status" value="1"/>
</dbReference>
<dbReference type="GO" id="GO:0016020">
    <property type="term" value="C:membrane"/>
    <property type="evidence" value="ECO:0007669"/>
    <property type="project" value="InterPro"/>
</dbReference>
<comment type="caution">
    <text evidence="3">The sequence shown here is derived from an EMBL/GenBank/DDBJ whole genome shotgun (WGS) entry which is preliminary data.</text>
</comment>
<feature type="domain" description="HAMP" evidence="2">
    <location>
        <begin position="354"/>
        <end position="406"/>
    </location>
</feature>
<evidence type="ECO:0000256" key="1">
    <source>
        <dbReference type="ARBA" id="ARBA00022801"/>
    </source>
</evidence>
<dbReference type="SUPFAM" id="SSF158472">
    <property type="entry name" value="HAMP domain-like"/>
    <property type="match status" value="1"/>
</dbReference>
<sequence>MSVRARLFILLLLLSVAPVVLLRLNAQRARLELTDDLVRRSQHTLVTKAKAALLLMVEDHAEMWRREAQLLEQTLRLQALGVELALARGEGLEDAYGQALGGHESLIHGQVTVFEDGRVDVPEGAQRPPRGFDGRKAAWYRLAWERGRLVWFAPVIDPSSRRVGLTVAVPVRDASGRAVGVTALTAPLSVGETARSHAQAVSGSVKSFLVNIAHPESEARGLRVIGEADALEHGPPEAGHGMGRRMGMLGLAAPRWLSMDDPAELAAVLADLRAGKSGVRQAELDTRDVIWAYAPLRTEGYALVMTAPKRDVAAEARQAGEYIETRIENQFRETFFVALGLLLLATAASWLAARSVSRPLVDLARAAKRLGRGDFEARVEPSGGGEIEALGHAFNRMIPELKENTRLRDAMALAREVHDRFIPERLPDLPGLDLAGSSTACNEAGGDFYDVLPDAHGRPGTAAALLGDVSGHGVDAALLMATARAFLRQRALQPGGPARVVRDVNTLLFADTDGSGRFLTLFYLELDAKARRLRWVRAGHDPAILYRRRQDAFEDLGGPGIPLGVVGERLWPECERPWPEAGDILLVGSDGIWETCSPDGEMFGKERVREAIRLRREAPAAGIRDGLLADLAAFRGEAPAEDDVTLLVIKAAEGGEI</sequence>
<dbReference type="EMBL" id="BLTE01000004">
    <property type="protein sequence ID" value="GFK93447.1"/>
    <property type="molecule type" value="Genomic_DNA"/>
</dbReference>
<dbReference type="SMART" id="SM00331">
    <property type="entry name" value="PP2C_SIG"/>
    <property type="match status" value="1"/>
</dbReference>
<dbReference type="Gene3D" id="6.10.340.10">
    <property type="match status" value="1"/>
</dbReference>
<dbReference type="InterPro" id="IPR052016">
    <property type="entry name" value="Bact_Sigma-Reg"/>
</dbReference>
<keyword evidence="1 3" id="KW-0378">Hydrolase</keyword>
<dbReference type="GO" id="GO:0016791">
    <property type="term" value="F:phosphatase activity"/>
    <property type="evidence" value="ECO:0007669"/>
    <property type="project" value="TreeGrafter"/>
</dbReference>